<feature type="transmembrane region" description="Helical" evidence="1">
    <location>
        <begin position="313"/>
        <end position="332"/>
    </location>
</feature>
<feature type="transmembrane region" description="Helical" evidence="1">
    <location>
        <begin position="70"/>
        <end position="86"/>
    </location>
</feature>
<dbReference type="Proteomes" id="UP000320293">
    <property type="component" value="Unassembled WGS sequence"/>
</dbReference>
<reference evidence="2 3" key="1">
    <citation type="submission" date="2019-01" db="EMBL/GenBank/DDBJ databases">
        <title>Coherence of Microcystis species and biogeography revealed through population genomics.</title>
        <authorList>
            <person name="Perez-Carrascal O.M."/>
            <person name="Terrat Y."/>
            <person name="Giani A."/>
            <person name="Fortin N."/>
            <person name="Tromas N."/>
            <person name="Shapiro B.J."/>
        </authorList>
    </citation>
    <scope>NUCLEOTIDE SEQUENCE [LARGE SCALE GENOMIC DNA]</scope>
    <source>
        <strain evidence="2">Ma_QC_Ca_00000000_S207</strain>
    </source>
</reference>
<feature type="transmembrane region" description="Helical" evidence="1">
    <location>
        <begin position="368"/>
        <end position="388"/>
    </location>
</feature>
<sequence length="501" mass="57221">MIMKKNISLTSEILILVGLGIAFLLVGIFFGSRLQPVWIDEVMLAEPAANLALYDSFTSAAWWHQNAQDFHVGVSFLYTVLLALWIKVLGFSIEKVRLFNYVLMLLSITLIWLVIKKLPLIKFSWLRIILVVSCLLPAGITFIYTSGRYDTSCIFLSALVLGAFLIKDAKIRCLTMTIIGFFFPLSGLSAVVFAIIFGGILLLFNFQRFWREFVALSGGFILGMLFLYALYSTNGVWDDFVSLTLGQSVANANLNRSVIDIIFSRVSKLFDQKDYVCRGCSGDLSFPPLSVLLIILIFYELLTKSFRWRSPSFFALITVITIPTTMCFLGKYPLYYSWMLMFPLIICICWSFNNILEKSTGKIQTTIISIAFLVLLFYANLLGLPSLAQITLEQWEKNDYTKVQNFLDNKINPQDHIYADFPTFYALKSEDKRVYFPLYNGQMTPEDRDNLSLIVIDPRSSVRKPWNPGLVEIVGDSLPQWYDTGEQLDTGTYVMKLYRKR</sequence>
<feature type="transmembrane region" description="Helical" evidence="1">
    <location>
        <begin position="149"/>
        <end position="166"/>
    </location>
</feature>
<keyword evidence="1" id="KW-0812">Transmembrane</keyword>
<feature type="transmembrane region" description="Helical" evidence="1">
    <location>
        <begin position="98"/>
        <end position="115"/>
    </location>
</feature>
<evidence type="ECO:0000313" key="3">
    <source>
        <dbReference type="Proteomes" id="UP000320293"/>
    </source>
</evidence>
<gene>
    <name evidence="2" type="ORF">EWV91_17285</name>
</gene>
<evidence type="ECO:0000256" key="1">
    <source>
        <dbReference type="SAM" id="Phobius"/>
    </source>
</evidence>
<keyword evidence="1" id="KW-1133">Transmembrane helix</keyword>
<evidence type="ECO:0008006" key="4">
    <source>
        <dbReference type="Google" id="ProtNLM"/>
    </source>
</evidence>
<dbReference type="EMBL" id="SFBF01000322">
    <property type="protein sequence ID" value="TRU44022.1"/>
    <property type="molecule type" value="Genomic_DNA"/>
</dbReference>
<comment type="caution">
    <text evidence="2">The sequence shown here is derived from an EMBL/GenBank/DDBJ whole genome shotgun (WGS) entry which is preliminary data.</text>
</comment>
<organism evidence="2 3">
    <name type="scientific">Microcystis aeruginosa Ma_QC_Ca_00000000_S207</name>
    <dbReference type="NCBI Taxonomy" id="2486251"/>
    <lineage>
        <taxon>Bacteria</taxon>
        <taxon>Bacillati</taxon>
        <taxon>Cyanobacteriota</taxon>
        <taxon>Cyanophyceae</taxon>
        <taxon>Oscillatoriophycideae</taxon>
        <taxon>Chroococcales</taxon>
        <taxon>Microcystaceae</taxon>
        <taxon>Microcystis</taxon>
    </lineage>
</organism>
<name>A0A552FBE8_MICAE</name>
<feature type="transmembrane region" description="Helical" evidence="1">
    <location>
        <begin position="178"/>
        <end position="206"/>
    </location>
</feature>
<feature type="transmembrane region" description="Helical" evidence="1">
    <location>
        <begin position="121"/>
        <end position="142"/>
    </location>
</feature>
<feature type="transmembrane region" description="Helical" evidence="1">
    <location>
        <begin position="12"/>
        <end position="31"/>
    </location>
</feature>
<feature type="transmembrane region" description="Helical" evidence="1">
    <location>
        <begin position="338"/>
        <end position="356"/>
    </location>
</feature>
<accession>A0A552FBE8</accession>
<keyword evidence="1" id="KW-0472">Membrane</keyword>
<dbReference type="AlphaFoldDB" id="A0A552FBE8"/>
<feature type="transmembrane region" description="Helical" evidence="1">
    <location>
        <begin position="284"/>
        <end position="301"/>
    </location>
</feature>
<protein>
    <recommendedName>
        <fullName evidence="4">Glycosyltransferase RgtA/B/C/D-like domain-containing protein</fullName>
    </recommendedName>
</protein>
<evidence type="ECO:0000313" key="2">
    <source>
        <dbReference type="EMBL" id="TRU44022.1"/>
    </source>
</evidence>
<proteinExistence type="predicted"/>
<feature type="transmembrane region" description="Helical" evidence="1">
    <location>
        <begin position="213"/>
        <end position="231"/>
    </location>
</feature>